<dbReference type="Gene3D" id="3.40.50.1820">
    <property type="entry name" value="alpha/beta hydrolase"/>
    <property type="match status" value="1"/>
</dbReference>
<comment type="similarity">
    <text evidence="1">Belongs to the 'GDXG' lipolytic enzyme family.</text>
</comment>
<feature type="domain" description="Alpha/beta hydrolase fold-3" evidence="4">
    <location>
        <begin position="81"/>
        <end position="281"/>
    </location>
</feature>
<reference evidence="5 6" key="1">
    <citation type="submission" date="2019-03" db="EMBL/GenBank/DDBJ databases">
        <title>Genomic Encyclopedia of Type Strains, Phase IV (KMG-IV): sequencing the most valuable type-strain genomes for metagenomic binning, comparative biology and taxonomic classification.</title>
        <authorList>
            <person name="Goeker M."/>
        </authorList>
    </citation>
    <scope>NUCLEOTIDE SEQUENCE [LARGE SCALE GENOMIC DNA]</scope>
    <source>
        <strain evidence="5 6">DSM 45361</strain>
    </source>
</reference>
<evidence type="ECO:0000256" key="2">
    <source>
        <dbReference type="ARBA" id="ARBA00022801"/>
    </source>
</evidence>
<dbReference type="InterPro" id="IPR029058">
    <property type="entry name" value="AB_hydrolase_fold"/>
</dbReference>
<dbReference type="InterPro" id="IPR050300">
    <property type="entry name" value="GDXG_lipolytic_enzyme"/>
</dbReference>
<dbReference type="InterPro" id="IPR013094">
    <property type="entry name" value="AB_hydrolase_3"/>
</dbReference>
<evidence type="ECO:0000313" key="6">
    <source>
        <dbReference type="Proteomes" id="UP000295444"/>
    </source>
</evidence>
<keyword evidence="2" id="KW-0378">Hydrolase</keyword>
<dbReference type="PANTHER" id="PTHR48081:SF30">
    <property type="entry name" value="ACETYL-HYDROLASE LIPR-RELATED"/>
    <property type="match status" value="1"/>
</dbReference>
<comment type="caution">
    <text evidence="5">The sequence shown here is derived from an EMBL/GenBank/DDBJ whole genome shotgun (WGS) entry which is preliminary data.</text>
</comment>
<gene>
    <name evidence="5" type="ORF">EV186_106230</name>
</gene>
<evidence type="ECO:0000256" key="1">
    <source>
        <dbReference type="ARBA" id="ARBA00010515"/>
    </source>
</evidence>
<dbReference type="PANTHER" id="PTHR48081">
    <property type="entry name" value="AB HYDROLASE SUPERFAMILY PROTEIN C4A8.06C"/>
    <property type="match status" value="1"/>
</dbReference>
<protein>
    <submittedName>
        <fullName evidence="5">Acetyl esterase/lipase</fullName>
    </submittedName>
</protein>
<name>A0A4R6S516_LABRH</name>
<dbReference type="OrthoDB" id="128186at2"/>
<proteinExistence type="inferred from homology"/>
<dbReference type="GO" id="GO:0004806">
    <property type="term" value="F:triacylglycerol lipase activity"/>
    <property type="evidence" value="ECO:0007669"/>
    <property type="project" value="TreeGrafter"/>
</dbReference>
<dbReference type="RefSeq" id="WP_133852834.1">
    <property type="nucleotide sequence ID" value="NZ_SNXZ01000006.1"/>
</dbReference>
<accession>A0A4R6S516</accession>
<dbReference type="AlphaFoldDB" id="A0A4R6S516"/>
<dbReference type="Proteomes" id="UP000295444">
    <property type="component" value="Unassembled WGS sequence"/>
</dbReference>
<organism evidence="5 6">
    <name type="scientific">Labedaea rhizosphaerae</name>
    <dbReference type="NCBI Taxonomy" id="598644"/>
    <lineage>
        <taxon>Bacteria</taxon>
        <taxon>Bacillati</taxon>
        <taxon>Actinomycetota</taxon>
        <taxon>Actinomycetes</taxon>
        <taxon>Pseudonocardiales</taxon>
        <taxon>Pseudonocardiaceae</taxon>
        <taxon>Labedaea</taxon>
    </lineage>
</organism>
<dbReference type="EMBL" id="SNXZ01000006">
    <property type="protein sequence ID" value="TDP93836.1"/>
    <property type="molecule type" value="Genomic_DNA"/>
</dbReference>
<dbReference type="PROSITE" id="PS01174">
    <property type="entry name" value="LIPASE_GDXG_SER"/>
    <property type="match status" value="1"/>
</dbReference>
<evidence type="ECO:0000313" key="5">
    <source>
        <dbReference type="EMBL" id="TDP93836.1"/>
    </source>
</evidence>
<dbReference type="Pfam" id="PF07859">
    <property type="entry name" value="Abhydrolase_3"/>
    <property type="match status" value="1"/>
</dbReference>
<feature type="active site" evidence="3">
    <location>
        <position position="155"/>
    </location>
</feature>
<sequence length="324" mass="34504">MVSRTKVSARAHVVHGLARTFLRPAMRWWPLTPVTMAPITWFDHAMRLLPKPRGVRFERAGFDGYHGEWARAADARDDGAVLYFHGGAFLFCGLGTHRAIAAMLSSTAKVPVLSVAYRQLPAVPLLGTIEDCLGAYRSLLDAGYAPDRIVFAGDSAGGHLAFATALRAMATGLPGPGGLVAISPWLDFDAGAKLVHENARKDAYIPSVRLEAIAAMCAGGVTPIDRMLSPVNHDLSELPPSLIIVAEGEILRADGELMAARLDDAGVPCELQVWPGQVHAFPVLAQLLPESRAAVRGIGGFVRSVLASSEAETTQQQEEASVSA</sequence>
<dbReference type="SUPFAM" id="SSF53474">
    <property type="entry name" value="alpha/beta-Hydrolases"/>
    <property type="match status" value="1"/>
</dbReference>
<keyword evidence="6" id="KW-1185">Reference proteome</keyword>
<dbReference type="InterPro" id="IPR033140">
    <property type="entry name" value="Lipase_GDXG_put_SER_AS"/>
</dbReference>
<evidence type="ECO:0000259" key="4">
    <source>
        <dbReference type="Pfam" id="PF07859"/>
    </source>
</evidence>
<evidence type="ECO:0000256" key="3">
    <source>
        <dbReference type="PROSITE-ProRule" id="PRU10038"/>
    </source>
</evidence>